<dbReference type="PROSITE" id="PS51462">
    <property type="entry name" value="NUDIX"/>
    <property type="match status" value="1"/>
</dbReference>
<keyword evidence="1" id="KW-0378">Hydrolase</keyword>
<evidence type="ECO:0000256" key="1">
    <source>
        <dbReference type="ARBA" id="ARBA00022801"/>
    </source>
</evidence>
<dbReference type="InterPro" id="IPR020084">
    <property type="entry name" value="NUDIX_hydrolase_CS"/>
</dbReference>
<name>A0ABP8FN29_9SPHI</name>
<accession>A0ABP8FN29</accession>
<dbReference type="EMBL" id="BAABFT010000001">
    <property type="protein sequence ID" value="GAA4307599.1"/>
    <property type="molecule type" value="Genomic_DNA"/>
</dbReference>
<evidence type="ECO:0000259" key="2">
    <source>
        <dbReference type="PROSITE" id="PS51462"/>
    </source>
</evidence>
<feature type="domain" description="Nudix hydrolase" evidence="2">
    <location>
        <begin position="1"/>
        <end position="149"/>
    </location>
</feature>
<dbReference type="PROSITE" id="PS00893">
    <property type="entry name" value="NUDIX_BOX"/>
    <property type="match status" value="1"/>
</dbReference>
<dbReference type="SUPFAM" id="SSF55811">
    <property type="entry name" value="Nudix"/>
    <property type="match status" value="1"/>
</dbReference>
<organism evidence="3 4">
    <name type="scientific">Mucilaginibacter gynuensis</name>
    <dbReference type="NCBI Taxonomy" id="1302236"/>
    <lineage>
        <taxon>Bacteria</taxon>
        <taxon>Pseudomonadati</taxon>
        <taxon>Bacteroidota</taxon>
        <taxon>Sphingobacteriia</taxon>
        <taxon>Sphingobacteriales</taxon>
        <taxon>Sphingobacteriaceae</taxon>
        <taxon>Mucilaginibacter</taxon>
    </lineage>
</organism>
<dbReference type="PANTHER" id="PTHR21340:SF7">
    <property type="entry name" value="NUDIX HYDROLASE DOMAIN-CONTAINING PROTEIN"/>
    <property type="match status" value="1"/>
</dbReference>
<gene>
    <name evidence="3" type="ORF">GCM10023149_01180</name>
</gene>
<dbReference type="InterPro" id="IPR015797">
    <property type="entry name" value="NUDIX_hydrolase-like_dom_sf"/>
</dbReference>
<sequence length="156" mass="17321">MPKQSAGILLYRIKDHQPQFFIVHPGGPFFKNKDAGVWSIPKGEFENGEDILAAAEREFTEETGQAINGEFTALEPVKLKSGKKIYAFAVEGEVDESKVISNTFPFEWPPRSGKTIMIPEVDKGDWFDADTAKLKLNPGQIALIDNLLQILSGRLS</sequence>
<protein>
    <submittedName>
        <fullName evidence="3">NUDIX domain-containing protein</fullName>
    </submittedName>
</protein>
<reference evidence="4" key="1">
    <citation type="journal article" date="2019" name="Int. J. Syst. Evol. Microbiol.">
        <title>The Global Catalogue of Microorganisms (GCM) 10K type strain sequencing project: providing services to taxonomists for standard genome sequencing and annotation.</title>
        <authorList>
            <consortium name="The Broad Institute Genomics Platform"/>
            <consortium name="The Broad Institute Genome Sequencing Center for Infectious Disease"/>
            <person name="Wu L."/>
            <person name="Ma J."/>
        </authorList>
    </citation>
    <scope>NUCLEOTIDE SEQUENCE [LARGE SCALE GENOMIC DNA]</scope>
    <source>
        <strain evidence="4">JCM 17705</strain>
    </source>
</reference>
<proteinExistence type="predicted"/>
<evidence type="ECO:0000313" key="4">
    <source>
        <dbReference type="Proteomes" id="UP001500582"/>
    </source>
</evidence>
<dbReference type="Pfam" id="PF00293">
    <property type="entry name" value="NUDIX"/>
    <property type="match status" value="1"/>
</dbReference>
<dbReference type="InterPro" id="IPR051325">
    <property type="entry name" value="Nudix_hydrolase_domain"/>
</dbReference>
<dbReference type="RefSeq" id="WP_345209027.1">
    <property type="nucleotide sequence ID" value="NZ_BAABFT010000001.1"/>
</dbReference>
<dbReference type="PANTHER" id="PTHR21340">
    <property type="entry name" value="DIADENOSINE 5,5-P1,P4-TETRAPHOSPHATE PYROPHOSPHOHYDROLASE MUTT"/>
    <property type="match status" value="1"/>
</dbReference>
<comment type="caution">
    <text evidence="3">The sequence shown here is derived from an EMBL/GenBank/DDBJ whole genome shotgun (WGS) entry which is preliminary data.</text>
</comment>
<dbReference type="Proteomes" id="UP001500582">
    <property type="component" value="Unassembled WGS sequence"/>
</dbReference>
<dbReference type="CDD" id="cd04662">
    <property type="entry name" value="NUDIX_Hydrolase"/>
    <property type="match status" value="1"/>
</dbReference>
<dbReference type="Gene3D" id="3.90.79.10">
    <property type="entry name" value="Nucleoside Triphosphate Pyrophosphohydrolase"/>
    <property type="match status" value="1"/>
</dbReference>
<evidence type="ECO:0000313" key="3">
    <source>
        <dbReference type="EMBL" id="GAA4307599.1"/>
    </source>
</evidence>
<keyword evidence="4" id="KW-1185">Reference proteome</keyword>
<dbReference type="InterPro" id="IPR000086">
    <property type="entry name" value="NUDIX_hydrolase_dom"/>
</dbReference>